<evidence type="ECO:0000313" key="1">
    <source>
        <dbReference type="EMBL" id="MBY6322562.1"/>
    </source>
</evidence>
<gene>
    <name evidence="1" type="ORF">HQ605_17190</name>
</gene>
<comment type="caution">
    <text evidence="1">The sequence shown here is derived from an EMBL/GenBank/DDBJ whole genome shotgun (WGS) entry which is preliminary data.</text>
</comment>
<dbReference type="SUPFAM" id="SSF63825">
    <property type="entry name" value="YWTD domain"/>
    <property type="match status" value="1"/>
</dbReference>
<dbReference type="Proteomes" id="UP001520140">
    <property type="component" value="Unassembled WGS sequence"/>
</dbReference>
<sequence>METSVVVDLDLDDVPALPVRPELVPGDVSAAGGVLWVVDSALPVVLRIDADDRATRVMLPGAIGTPRRVYATPSGCWVTGQDGTFWVTEGADPVRVDDQPVVAGAAAGGSLVACTGTAVWRQYSPSREPVDLAAVAGHVSSIVVVDDYVYAAVLPRGRSELHLVRVSSSGECTVGSAIPLVRNRHRKPFLMGDALRLVHGADVGVVESDLSVRRERIFARHPVGGGRTDELSWTVTPTPNGTSAGWWPLPGPVVVDRTRASWVLTVHDSASLEPVTSVPVSTHTARVAAGADGEVFVIDGAVRRFRTDSPVMADPEVIDVAGIAARLV</sequence>
<evidence type="ECO:0000313" key="2">
    <source>
        <dbReference type="Proteomes" id="UP001520140"/>
    </source>
</evidence>
<organism evidence="1 2">
    <name type="scientific">Rhodococcoides kroppenstedtii</name>
    <dbReference type="NCBI Taxonomy" id="293050"/>
    <lineage>
        <taxon>Bacteria</taxon>
        <taxon>Bacillati</taxon>
        <taxon>Actinomycetota</taxon>
        <taxon>Actinomycetes</taxon>
        <taxon>Mycobacteriales</taxon>
        <taxon>Nocardiaceae</taxon>
        <taxon>Rhodococcoides</taxon>
    </lineage>
</organism>
<name>A0ABS7NWX4_9NOCA</name>
<protein>
    <submittedName>
        <fullName evidence="1">Uncharacterized protein</fullName>
    </submittedName>
</protein>
<reference evidence="1 2" key="1">
    <citation type="submission" date="2020-06" db="EMBL/GenBank/DDBJ databases">
        <title>Taxonomy, biology and ecology of Rhodococcus bacteria occurring in California pistachio and other woody hosts as revealed by genome sequence analyses.</title>
        <authorList>
            <person name="Gai Y."/>
            <person name="Riely B."/>
        </authorList>
    </citation>
    <scope>NUCLEOTIDE SEQUENCE [LARGE SCALE GENOMIC DNA]</scope>
    <source>
        <strain evidence="1 2">BP-284</strain>
    </source>
</reference>
<proteinExistence type="predicted"/>
<keyword evidence="2" id="KW-1185">Reference proteome</keyword>
<dbReference type="RefSeq" id="WP_222670001.1">
    <property type="nucleotide sequence ID" value="NZ_JABUKE010000023.1"/>
</dbReference>
<accession>A0ABS7NWX4</accession>
<dbReference type="EMBL" id="JABUKG010000022">
    <property type="protein sequence ID" value="MBY6322562.1"/>
    <property type="molecule type" value="Genomic_DNA"/>
</dbReference>